<gene>
    <name evidence="1" type="ORF">S01H1_31738</name>
</gene>
<protein>
    <submittedName>
        <fullName evidence="1">Uncharacterized protein</fullName>
    </submittedName>
</protein>
<name>X0THK6_9ZZZZ</name>
<comment type="caution">
    <text evidence="1">The sequence shown here is derived from an EMBL/GenBank/DDBJ whole genome shotgun (WGS) entry which is preliminary data.</text>
</comment>
<dbReference type="AlphaFoldDB" id="X0THK6"/>
<reference evidence="1" key="1">
    <citation type="journal article" date="2014" name="Front. Microbiol.">
        <title>High frequency of phylogenetically diverse reductive dehalogenase-homologous genes in deep subseafloor sedimentary metagenomes.</title>
        <authorList>
            <person name="Kawai M."/>
            <person name="Futagami T."/>
            <person name="Toyoda A."/>
            <person name="Takaki Y."/>
            <person name="Nishi S."/>
            <person name="Hori S."/>
            <person name="Arai W."/>
            <person name="Tsubouchi T."/>
            <person name="Morono Y."/>
            <person name="Uchiyama I."/>
            <person name="Ito T."/>
            <person name="Fujiyama A."/>
            <person name="Inagaki F."/>
            <person name="Takami H."/>
        </authorList>
    </citation>
    <scope>NUCLEOTIDE SEQUENCE</scope>
    <source>
        <strain evidence="1">Expedition CK06-06</strain>
    </source>
</reference>
<sequence length="79" mass="9265">MTELTEKPDDMTDFQWNVYQDRRDEYWHRTYSIGSRWNGSPWEITGSHVKRACNTLVRKGYFIIDPAGHYHLSEGLGGS</sequence>
<dbReference type="EMBL" id="BARS01019603">
    <property type="protein sequence ID" value="GAF92729.1"/>
    <property type="molecule type" value="Genomic_DNA"/>
</dbReference>
<organism evidence="1">
    <name type="scientific">marine sediment metagenome</name>
    <dbReference type="NCBI Taxonomy" id="412755"/>
    <lineage>
        <taxon>unclassified sequences</taxon>
        <taxon>metagenomes</taxon>
        <taxon>ecological metagenomes</taxon>
    </lineage>
</organism>
<evidence type="ECO:0000313" key="1">
    <source>
        <dbReference type="EMBL" id="GAF92729.1"/>
    </source>
</evidence>
<proteinExistence type="predicted"/>
<accession>X0THK6</accession>